<protein>
    <submittedName>
        <fullName evidence="1">Uncharacterized protein</fullName>
    </submittedName>
</protein>
<evidence type="ECO:0000313" key="2">
    <source>
        <dbReference type="Proteomes" id="UP000198287"/>
    </source>
</evidence>
<name>A0A226D0B0_FOLCA</name>
<dbReference type="AlphaFoldDB" id="A0A226D0B0"/>
<reference evidence="1 2" key="1">
    <citation type="submission" date="2015-12" db="EMBL/GenBank/DDBJ databases">
        <title>The genome of Folsomia candida.</title>
        <authorList>
            <person name="Faddeeva A."/>
            <person name="Derks M.F."/>
            <person name="Anvar Y."/>
            <person name="Smit S."/>
            <person name="Van Straalen N."/>
            <person name="Roelofs D."/>
        </authorList>
    </citation>
    <scope>NUCLEOTIDE SEQUENCE [LARGE SCALE GENOMIC DNA]</scope>
    <source>
        <strain evidence="1 2">VU population</strain>
        <tissue evidence="1">Whole body</tissue>
    </source>
</reference>
<dbReference type="EMBL" id="LNIX01000047">
    <property type="protein sequence ID" value="OXA38238.1"/>
    <property type="molecule type" value="Genomic_DNA"/>
</dbReference>
<keyword evidence="2" id="KW-1185">Reference proteome</keyword>
<organism evidence="1 2">
    <name type="scientific">Folsomia candida</name>
    <name type="common">Springtail</name>
    <dbReference type="NCBI Taxonomy" id="158441"/>
    <lineage>
        <taxon>Eukaryota</taxon>
        <taxon>Metazoa</taxon>
        <taxon>Ecdysozoa</taxon>
        <taxon>Arthropoda</taxon>
        <taxon>Hexapoda</taxon>
        <taxon>Collembola</taxon>
        <taxon>Entomobryomorpha</taxon>
        <taxon>Isotomoidea</taxon>
        <taxon>Isotomidae</taxon>
        <taxon>Proisotominae</taxon>
        <taxon>Folsomia</taxon>
    </lineage>
</organism>
<evidence type="ECO:0000313" key="1">
    <source>
        <dbReference type="EMBL" id="OXA38238.1"/>
    </source>
</evidence>
<proteinExistence type="predicted"/>
<comment type="caution">
    <text evidence="1">The sequence shown here is derived from an EMBL/GenBank/DDBJ whole genome shotgun (WGS) entry which is preliminary data.</text>
</comment>
<sequence>MEKVIEKQPGAHVTKTDENLKGLENIHTFYIKKKSGSSNRLAVDAEKQKIFSYGKKVIVSGMPPGAENMHIHLATMGLYDKGGVEFIAIDLKGNIRSGDTLLGKIEWAEDSCPCFDMRQITVSNCLDAKDVVIQPQTDLACGGCCFSSGLCSSMVKYDILVGGKTVGTMAEEGDGRGPKVVFPTALNSATKGVIAVLSFMIYDSFW</sequence>
<accession>A0A226D0B0</accession>
<dbReference type="Proteomes" id="UP000198287">
    <property type="component" value="Unassembled WGS sequence"/>
</dbReference>
<gene>
    <name evidence="1" type="ORF">Fcan01_26972</name>
</gene>